<keyword evidence="1" id="KW-0560">Oxidoreductase</keyword>
<dbReference type="Gene3D" id="3.40.50.720">
    <property type="entry name" value="NAD(P)-binding Rossmann-like Domain"/>
    <property type="match status" value="1"/>
</dbReference>
<dbReference type="InterPro" id="IPR002347">
    <property type="entry name" value="SDR_fam"/>
</dbReference>
<evidence type="ECO:0000313" key="2">
    <source>
        <dbReference type="EMBL" id="KAH8689181.1"/>
    </source>
</evidence>
<keyword evidence="3" id="KW-1185">Reference proteome</keyword>
<name>A0AAD4KDS1_9EURO</name>
<proteinExistence type="predicted"/>
<accession>A0AAD4KDS1</accession>
<sequence length="294" mass="31395">MEDHYSTEVEIANQPHNLPIHATSETCSGRTFIVIGANTGLGLEAARSLVAAGSAKVIMGVRNISAGETAKADIENTTGKTGIASVWLIDLSSYDSVKAFAKKALTELDRIDALIENAAVAVAQRVLAEGHLVPVTVNVFSTFLLAVLLLPRMSADAKRFGILPHISIISSGASFDFEKAWNTIKSDPITKMEDESSPVMATYPLTKLLEILAVRYLAPVLPVSRTGVVINTVNPGLCKTELGRNAPPEFRQQLAEKHARYGRTAEDGSRTLLHGALAGKDSHGSYLSSCTIAE</sequence>
<dbReference type="AlphaFoldDB" id="A0AAD4KDS1"/>
<organism evidence="2 3">
    <name type="scientific">Talaromyces proteolyticus</name>
    <dbReference type="NCBI Taxonomy" id="1131652"/>
    <lineage>
        <taxon>Eukaryota</taxon>
        <taxon>Fungi</taxon>
        <taxon>Dikarya</taxon>
        <taxon>Ascomycota</taxon>
        <taxon>Pezizomycotina</taxon>
        <taxon>Eurotiomycetes</taxon>
        <taxon>Eurotiomycetidae</taxon>
        <taxon>Eurotiales</taxon>
        <taxon>Trichocomaceae</taxon>
        <taxon>Talaromyces</taxon>
        <taxon>Talaromyces sect. Bacilispori</taxon>
    </lineage>
</organism>
<dbReference type="InterPro" id="IPR036291">
    <property type="entry name" value="NAD(P)-bd_dom_sf"/>
</dbReference>
<dbReference type="GeneID" id="70242655"/>
<dbReference type="GO" id="GO:0016491">
    <property type="term" value="F:oxidoreductase activity"/>
    <property type="evidence" value="ECO:0007669"/>
    <property type="project" value="UniProtKB-KW"/>
</dbReference>
<dbReference type="PANTHER" id="PTHR43157">
    <property type="entry name" value="PHOSPHATIDYLINOSITOL-GLYCAN BIOSYNTHESIS CLASS F PROTEIN-RELATED"/>
    <property type="match status" value="1"/>
</dbReference>
<reference evidence="2" key="1">
    <citation type="submission" date="2021-12" db="EMBL/GenBank/DDBJ databases">
        <title>Convergent genome expansion in fungi linked to evolution of root-endophyte symbiosis.</title>
        <authorList>
            <consortium name="DOE Joint Genome Institute"/>
            <person name="Ke Y.-H."/>
            <person name="Bonito G."/>
            <person name="Liao H.-L."/>
            <person name="Looney B."/>
            <person name="Rojas-Flechas A."/>
            <person name="Nash J."/>
            <person name="Hameed K."/>
            <person name="Schadt C."/>
            <person name="Martin F."/>
            <person name="Crous P.W."/>
            <person name="Miettinen O."/>
            <person name="Magnuson J.K."/>
            <person name="Labbe J."/>
            <person name="Jacobson D."/>
            <person name="Doktycz M.J."/>
            <person name="Veneault-Fourrey C."/>
            <person name="Kuo A."/>
            <person name="Mondo S."/>
            <person name="Calhoun S."/>
            <person name="Riley R."/>
            <person name="Ohm R."/>
            <person name="LaButti K."/>
            <person name="Andreopoulos B."/>
            <person name="Pangilinan J."/>
            <person name="Nolan M."/>
            <person name="Tritt A."/>
            <person name="Clum A."/>
            <person name="Lipzen A."/>
            <person name="Daum C."/>
            <person name="Barry K."/>
            <person name="Grigoriev I.V."/>
            <person name="Vilgalys R."/>
        </authorList>
    </citation>
    <scope>NUCLEOTIDE SEQUENCE</scope>
    <source>
        <strain evidence="2">PMI_201</strain>
    </source>
</reference>
<evidence type="ECO:0000313" key="3">
    <source>
        <dbReference type="Proteomes" id="UP001201262"/>
    </source>
</evidence>
<dbReference type="PRINTS" id="PR00081">
    <property type="entry name" value="GDHRDH"/>
</dbReference>
<dbReference type="Proteomes" id="UP001201262">
    <property type="component" value="Unassembled WGS sequence"/>
</dbReference>
<comment type="caution">
    <text evidence="2">The sequence shown here is derived from an EMBL/GenBank/DDBJ whole genome shotgun (WGS) entry which is preliminary data.</text>
</comment>
<dbReference type="PANTHER" id="PTHR43157:SF61">
    <property type="entry name" value="DEHYDROGENASE_REDUCTASE FAMILY PROTEIN, PUTATIVE (AFU_ORTHOLOGUE AFUA_3G01250)-RELATED"/>
    <property type="match status" value="1"/>
</dbReference>
<dbReference type="Pfam" id="PF00106">
    <property type="entry name" value="adh_short"/>
    <property type="match status" value="1"/>
</dbReference>
<dbReference type="RefSeq" id="XP_046065607.1">
    <property type="nucleotide sequence ID" value="XM_046212368.1"/>
</dbReference>
<dbReference type="SUPFAM" id="SSF51735">
    <property type="entry name" value="NAD(P)-binding Rossmann-fold domains"/>
    <property type="match status" value="1"/>
</dbReference>
<evidence type="ECO:0000256" key="1">
    <source>
        <dbReference type="ARBA" id="ARBA00023002"/>
    </source>
</evidence>
<gene>
    <name evidence="2" type="ORF">BGW36DRAFT_308902</name>
</gene>
<protein>
    <submittedName>
        <fullName evidence="2">Short chain dehydrogenase/ reductase</fullName>
    </submittedName>
</protein>
<dbReference type="EMBL" id="JAJTJA010000016">
    <property type="protein sequence ID" value="KAH8689181.1"/>
    <property type="molecule type" value="Genomic_DNA"/>
</dbReference>